<gene>
    <name evidence="2" type="ORF">PVAG01_10312</name>
</gene>
<feature type="compositionally biased region" description="Basic and acidic residues" evidence="1">
    <location>
        <begin position="65"/>
        <end position="79"/>
    </location>
</feature>
<organism evidence="2 3">
    <name type="scientific">Phlyctema vagabunda</name>
    <dbReference type="NCBI Taxonomy" id="108571"/>
    <lineage>
        <taxon>Eukaryota</taxon>
        <taxon>Fungi</taxon>
        <taxon>Dikarya</taxon>
        <taxon>Ascomycota</taxon>
        <taxon>Pezizomycotina</taxon>
        <taxon>Leotiomycetes</taxon>
        <taxon>Helotiales</taxon>
        <taxon>Dermateaceae</taxon>
        <taxon>Phlyctema</taxon>
    </lineage>
</organism>
<evidence type="ECO:0000313" key="2">
    <source>
        <dbReference type="EMBL" id="KAL3418596.1"/>
    </source>
</evidence>
<evidence type="ECO:0000256" key="1">
    <source>
        <dbReference type="SAM" id="MobiDB-lite"/>
    </source>
</evidence>
<accession>A0ABR4P652</accession>
<dbReference type="Proteomes" id="UP001629113">
    <property type="component" value="Unassembled WGS sequence"/>
</dbReference>
<name>A0ABR4P652_9HELO</name>
<sequence length="79" mass="8725">MYPGTKTTGMIAAMHTPLLQYPNASSIPIPIPHRDDDLIPPKRMAFPIARRPGHTASPTTTMYTDLEHEAGVQEHYGGR</sequence>
<comment type="caution">
    <text evidence="2">The sequence shown here is derived from an EMBL/GenBank/DDBJ whole genome shotgun (WGS) entry which is preliminary data.</text>
</comment>
<evidence type="ECO:0000313" key="3">
    <source>
        <dbReference type="Proteomes" id="UP001629113"/>
    </source>
</evidence>
<keyword evidence="3" id="KW-1185">Reference proteome</keyword>
<reference evidence="2 3" key="1">
    <citation type="submission" date="2024-06" db="EMBL/GenBank/DDBJ databases">
        <title>Complete genome of Phlyctema vagabunda strain 19-DSS-EL-015.</title>
        <authorList>
            <person name="Fiorenzani C."/>
        </authorList>
    </citation>
    <scope>NUCLEOTIDE SEQUENCE [LARGE SCALE GENOMIC DNA]</scope>
    <source>
        <strain evidence="2 3">19-DSS-EL-015</strain>
    </source>
</reference>
<protein>
    <submittedName>
        <fullName evidence="2">Uncharacterized protein</fullName>
    </submittedName>
</protein>
<feature type="region of interest" description="Disordered" evidence="1">
    <location>
        <begin position="46"/>
        <end position="79"/>
    </location>
</feature>
<dbReference type="EMBL" id="JBFCZG010000009">
    <property type="protein sequence ID" value="KAL3418596.1"/>
    <property type="molecule type" value="Genomic_DNA"/>
</dbReference>
<proteinExistence type="predicted"/>